<evidence type="ECO:0000313" key="2">
    <source>
        <dbReference type="EMBL" id="KNC86660.1"/>
    </source>
</evidence>
<gene>
    <name evidence="2" type="ORF">SARC_01197</name>
</gene>
<name>A0A0L0GCD2_9EUKA</name>
<keyword evidence="1" id="KW-0472">Membrane</keyword>
<dbReference type="GeneID" id="25901701"/>
<accession>A0A0L0GCD2</accession>
<sequence length="197" mass="21896">MTYIQSERATRNLSMEIGDNTDKALLVMAGRASTPGTWANNTAFSSYWFSIPYAYAQSGWLLGTLFLLITLGSSWITGLIYGSIINDRYDILLSKRNKELNAIYTRKIEVPLGMRETPIMCHRKSNMTTGPTRGAIMRDEKEVVVKETKSGTLPSATPLDVLTTEVYAKDVTLADLYRDLMGRAGPVIGNKELTSTR</sequence>
<dbReference type="RefSeq" id="XP_014160562.1">
    <property type="nucleotide sequence ID" value="XM_014305087.1"/>
</dbReference>
<evidence type="ECO:0000256" key="1">
    <source>
        <dbReference type="SAM" id="Phobius"/>
    </source>
</evidence>
<keyword evidence="3" id="KW-1185">Reference proteome</keyword>
<dbReference type="EMBL" id="KQ241642">
    <property type="protein sequence ID" value="KNC86660.1"/>
    <property type="molecule type" value="Genomic_DNA"/>
</dbReference>
<protein>
    <submittedName>
        <fullName evidence="2">Uncharacterized protein</fullName>
    </submittedName>
</protein>
<reference evidence="2 3" key="1">
    <citation type="submission" date="2011-02" db="EMBL/GenBank/DDBJ databases">
        <title>The Genome Sequence of Sphaeroforma arctica JP610.</title>
        <authorList>
            <consortium name="The Broad Institute Genome Sequencing Platform"/>
            <person name="Russ C."/>
            <person name="Cuomo C."/>
            <person name="Young S.K."/>
            <person name="Zeng Q."/>
            <person name="Gargeya S."/>
            <person name="Alvarado L."/>
            <person name="Berlin A."/>
            <person name="Chapman S.B."/>
            <person name="Chen Z."/>
            <person name="Freedman E."/>
            <person name="Gellesch M."/>
            <person name="Goldberg J."/>
            <person name="Griggs A."/>
            <person name="Gujja S."/>
            <person name="Heilman E."/>
            <person name="Heiman D."/>
            <person name="Howarth C."/>
            <person name="Mehta T."/>
            <person name="Neiman D."/>
            <person name="Pearson M."/>
            <person name="Roberts A."/>
            <person name="Saif S."/>
            <person name="Shea T."/>
            <person name="Shenoy N."/>
            <person name="Sisk P."/>
            <person name="Stolte C."/>
            <person name="Sykes S."/>
            <person name="White J."/>
            <person name="Yandava C."/>
            <person name="Burger G."/>
            <person name="Gray M.W."/>
            <person name="Holland P.W.H."/>
            <person name="King N."/>
            <person name="Lang F.B.F."/>
            <person name="Roger A.J."/>
            <person name="Ruiz-Trillo I."/>
            <person name="Haas B."/>
            <person name="Nusbaum C."/>
            <person name="Birren B."/>
        </authorList>
    </citation>
    <scope>NUCLEOTIDE SEQUENCE [LARGE SCALE GENOMIC DNA]</scope>
    <source>
        <strain evidence="2 3">JP610</strain>
    </source>
</reference>
<dbReference type="AlphaFoldDB" id="A0A0L0GCD2"/>
<proteinExistence type="predicted"/>
<feature type="transmembrane region" description="Helical" evidence="1">
    <location>
        <begin position="60"/>
        <end position="85"/>
    </location>
</feature>
<organism evidence="2 3">
    <name type="scientific">Sphaeroforma arctica JP610</name>
    <dbReference type="NCBI Taxonomy" id="667725"/>
    <lineage>
        <taxon>Eukaryota</taxon>
        <taxon>Ichthyosporea</taxon>
        <taxon>Ichthyophonida</taxon>
        <taxon>Sphaeroforma</taxon>
    </lineage>
</organism>
<keyword evidence="1" id="KW-1133">Transmembrane helix</keyword>
<keyword evidence="1" id="KW-0812">Transmembrane</keyword>
<evidence type="ECO:0000313" key="3">
    <source>
        <dbReference type="Proteomes" id="UP000054560"/>
    </source>
</evidence>
<dbReference type="Proteomes" id="UP000054560">
    <property type="component" value="Unassembled WGS sequence"/>
</dbReference>